<keyword evidence="3" id="KW-1185">Reference proteome</keyword>
<sequence length="50" mass="5554">MTMDRQWPWTLMTTKPYRCSEKAQSPSTKKSSTTTSTAPSTTLTSTELPA</sequence>
<evidence type="ECO:0000256" key="1">
    <source>
        <dbReference type="SAM" id="MobiDB-lite"/>
    </source>
</evidence>
<protein>
    <submittedName>
        <fullName evidence="2">Uncharacterized protein</fullName>
    </submittedName>
</protein>
<comment type="caution">
    <text evidence="2">The sequence shown here is derived from an EMBL/GenBank/DDBJ whole genome shotgun (WGS) entry which is preliminary data.</text>
</comment>
<accession>A0AAV6L4H4</accession>
<feature type="region of interest" description="Disordered" evidence="1">
    <location>
        <begin position="1"/>
        <end position="50"/>
    </location>
</feature>
<gene>
    <name evidence="2" type="ORF">RHGRI_008876</name>
</gene>
<dbReference type="AlphaFoldDB" id="A0AAV6L4H4"/>
<organism evidence="2 3">
    <name type="scientific">Rhododendron griersonianum</name>
    <dbReference type="NCBI Taxonomy" id="479676"/>
    <lineage>
        <taxon>Eukaryota</taxon>
        <taxon>Viridiplantae</taxon>
        <taxon>Streptophyta</taxon>
        <taxon>Embryophyta</taxon>
        <taxon>Tracheophyta</taxon>
        <taxon>Spermatophyta</taxon>
        <taxon>Magnoliopsida</taxon>
        <taxon>eudicotyledons</taxon>
        <taxon>Gunneridae</taxon>
        <taxon>Pentapetalae</taxon>
        <taxon>asterids</taxon>
        <taxon>Ericales</taxon>
        <taxon>Ericaceae</taxon>
        <taxon>Ericoideae</taxon>
        <taxon>Rhodoreae</taxon>
        <taxon>Rhododendron</taxon>
    </lineage>
</organism>
<dbReference type="Proteomes" id="UP000823749">
    <property type="component" value="Chromosome 3"/>
</dbReference>
<reference evidence="2" key="1">
    <citation type="submission" date="2020-08" db="EMBL/GenBank/DDBJ databases">
        <title>Plant Genome Project.</title>
        <authorList>
            <person name="Zhang R.-G."/>
        </authorList>
    </citation>
    <scope>NUCLEOTIDE SEQUENCE</scope>
    <source>
        <strain evidence="2">WSP0</strain>
        <tissue evidence="2">Leaf</tissue>
    </source>
</reference>
<dbReference type="EMBL" id="JACTNZ010000003">
    <property type="protein sequence ID" value="KAG5559104.1"/>
    <property type="molecule type" value="Genomic_DNA"/>
</dbReference>
<name>A0AAV6L4H4_9ERIC</name>
<proteinExistence type="predicted"/>
<evidence type="ECO:0000313" key="2">
    <source>
        <dbReference type="EMBL" id="KAG5559104.1"/>
    </source>
</evidence>
<evidence type="ECO:0000313" key="3">
    <source>
        <dbReference type="Proteomes" id="UP000823749"/>
    </source>
</evidence>
<feature type="compositionally biased region" description="Low complexity" evidence="1">
    <location>
        <begin position="25"/>
        <end position="50"/>
    </location>
</feature>